<dbReference type="Proteomes" id="UP001148313">
    <property type="component" value="Unassembled WGS sequence"/>
</dbReference>
<organism evidence="1 2">
    <name type="scientific">Hoeflea poritis</name>
    <dbReference type="NCBI Taxonomy" id="2993659"/>
    <lineage>
        <taxon>Bacteria</taxon>
        <taxon>Pseudomonadati</taxon>
        <taxon>Pseudomonadota</taxon>
        <taxon>Alphaproteobacteria</taxon>
        <taxon>Hyphomicrobiales</taxon>
        <taxon>Rhizobiaceae</taxon>
        <taxon>Hoeflea</taxon>
    </lineage>
</organism>
<gene>
    <name evidence="1" type="ORF">OOZ53_24755</name>
</gene>
<dbReference type="EMBL" id="JAPJZH010000025">
    <property type="protein sequence ID" value="MDA4848590.1"/>
    <property type="molecule type" value="Genomic_DNA"/>
</dbReference>
<reference evidence="1" key="1">
    <citation type="submission" date="2022-11" db="EMBL/GenBank/DDBJ databases">
        <title>Hoeflea poritis sp. nov., isolated from scleractinian coral Porites lutea.</title>
        <authorList>
            <person name="Zhang G."/>
            <person name="Wei Q."/>
            <person name="Cai L."/>
        </authorList>
    </citation>
    <scope>NUCLEOTIDE SEQUENCE</scope>
    <source>
        <strain evidence="1">E7-10</strain>
    </source>
</reference>
<comment type="caution">
    <text evidence="1">The sequence shown here is derived from an EMBL/GenBank/DDBJ whole genome shotgun (WGS) entry which is preliminary data.</text>
</comment>
<accession>A0ABT4VV60</accession>
<sequence length="175" mass="20163">MDSDEEYYDDYAADQEPSFRSHTEITPHELTSALHSLVLLRNDVYLGLQVTNLTVVDQFIMNLENQTLQEYIQTDKTPPTTLFLNAQSQMWIFAAYEFLRTWRARARDIIKLANNGGLELKATSLEEDQGYLHAGREMRAKQLREIAADPSIIETIKIAYSFFEARAPQSVLRQT</sequence>
<keyword evidence="2" id="KW-1185">Reference proteome</keyword>
<dbReference type="RefSeq" id="WP_271092460.1">
    <property type="nucleotide sequence ID" value="NZ_JAPJZH010000025.1"/>
</dbReference>
<evidence type="ECO:0000313" key="1">
    <source>
        <dbReference type="EMBL" id="MDA4848590.1"/>
    </source>
</evidence>
<evidence type="ECO:0000313" key="2">
    <source>
        <dbReference type="Proteomes" id="UP001148313"/>
    </source>
</evidence>
<protein>
    <submittedName>
        <fullName evidence="1">Uncharacterized protein</fullName>
    </submittedName>
</protein>
<name>A0ABT4VV60_9HYPH</name>
<proteinExistence type="predicted"/>